<dbReference type="PANTHER" id="PTHR35176">
    <property type="entry name" value="HEME OXYGENASE HI_0854-RELATED"/>
    <property type="match status" value="1"/>
</dbReference>
<evidence type="ECO:0000313" key="3">
    <source>
        <dbReference type="Proteomes" id="UP001500689"/>
    </source>
</evidence>
<evidence type="ECO:0000313" key="2">
    <source>
        <dbReference type="EMBL" id="GAA3558176.1"/>
    </source>
</evidence>
<dbReference type="InterPro" id="IPR024747">
    <property type="entry name" value="Pyridox_Oxase-rel"/>
</dbReference>
<dbReference type="InterPro" id="IPR012349">
    <property type="entry name" value="Split_barrel_FMN-bd"/>
</dbReference>
<name>A0ABP6WXM1_9PSEU</name>
<organism evidence="2 3">
    <name type="scientific">Amycolatopsis ultiminotia</name>
    <dbReference type="NCBI Taxonomy" id="543629"/>
    <lineage>
        <taxon>Bacteria</taxon>
        <taxon>Bacillati</taxon>
        <taxon>Actinomycetota</taxon>
        <taxon>Actinomycetes</taxon>
        <taxon>Pseudonocardiales</taxon>
        <taxon>Pseudonocardiaceae</taxon>
        <taxon>Amycolatopsis</taxon>
    </lineage>
</organism>
<keyword evidence="1" id="KW-0560">Oxidoreductase</keyword>
<comment type="caution">
    <text evidence="2">The sequence shown here is derived from an EMBL/GenBank/DDBJ whole genome shotgun (WGS) entry which is preliminary data.</text>
</comment>
<dbReference type="RefSeq" id="WP_344863313.1">
    <property type="nucleotide sequence ID" value="NZ_BAAAZN010000010.1"/>
</dbReference>
<evidence type="ECO:0000256" key="1">
    <source>
        <dbReference type="ARBA" id="ARBA00023002"/>
    </source>
</evidence>
<reference evidence="3" key="1">
    <citation type="journal article" date="2019" name="Int. J. Syst. Evol. Microbiol.">
        <title>The Global Catalogue of Microorganisms (GCM) 10K type strain sequencing project: providing services to taxonomists for standard genome sequencing and annotation.</title>
        <authorList>
            <consortium name="The Broad Institute Genomics Platform"/>
            <consortium name="The Broad Institute Genome Sequencing Center for Infectious Disease"/>
            <person name="Wu L."/>
            <person name="Ma J."/>
        </authorList>
    </citation>
    <scope>NUCLEOTIDE SEQUENCE [LARGE SCALE GENOMIC DNA]</scope>
    <source>
        <strain evidence="3">JCM 16898</strain>
    </source>
</reference>
<gene>
    <name evidence="2" type="ORF">GCM10022222_47180</name>
</gene>
<dbReference type="Gene3D" id="2.30.110.10">
    <property type="entry name" value="Electron Transport, Fmn-binding Protein, Chain A"/>
    <property type="match status" value="1"/>
</dbReference>
<dbReference type="SUPFAM" id="SSF50475">
    <property type="entry name" value="FMN-binding split barrel"/>
    <property type="match status" value="1"/>
</dbReference>
<dbReference type="PANTHER" id="PTHR35176:SF6">
    <property type="entry name" value="HEME OXYGENASE HI_0854-RELATED"/>
    <property type="match status" value="1"/>
</dbReference>
<sequence length="138" mass="14893">MAVMTVDERAAFLAEARVGVLAVGREGSAPLAVPIWYDYSPGGEVLLWTDRESVKYRAIQAAGQLSVSVQQESQPYRYVTVSGPVTATELPTEQQALRIAARYLPAPGAAAFVADTLSETSVLVRVRPEKWLSADQGK</sequence>
<protein>
    <submittedName>
        <fullName evidence="2">Pyridoxamine 5'-phosphate oxidase family protein</fullName>
    </submittedName>
</protein>
<dbReference type="Pfam" id="PF12900">
    <property type="entry name" value="Pyridox_ox_2"/>
    <property type="match status" value="1"/>
</dbReference>
<keyword evidence="3" id="KW-1185">Reference proteome</keyword>
<dbReference type="InterPro" id="IPR052019">
    <property type="entry name" value="F420H2_bilvrd_red/Heme_oxyg"/>
</dbReference>
<proteinExistence type="predicted"/>
<dbReference type="EMBL" id="BAAAZN010000010">
    <property type="protein sequence ID" value="GAA3558176.1"/>
    <property type="molecule type" value="Genomic_DNA"/>
</dbReference>
<accession>A0ABP6WXM1</accession>
<dbReference type="Proteomes" id="UP001500689">
    <property type="component" value="Unassembled WGS sequence"/>
</dbReference>